<evidence type="ECO:0000313" key="2">
    <source>
        <dbReference type="EMBL" id="QCW06898.1"/>
    </source>
</evidence>
<keyword evidence="2" id="KW-0496">Mitochondrion</keyword>
<dbReference type="GO" id="GO:0005739">
    <property type="term" value="C:mitochondrion"/>
    <property type="evidence" value="ECO:0007669"/>
    <property type="project" value="UniProtKB-ARBA"/>
</dbReference>
<accession>A0A4Y5N039</accession>
<gene>
    <name evidence="2" type="primary">orf353</name>
</gene>
<dbReference type="Gene3D" id="3.10.28.10">
    <property type="entry name" value="Homing endonucleases"/>
    <property type="match status" value="2"/>
</dbReference>
<organism evidence="2">
    <name type="scientific">Orbilia brochopaga</name>
    <dbReference type="NCBI Taxonomy" id="3140254"/>
    <lineage>
        <taxon>Eukaryota</taxon>
        <taxon>Fungi</taxon>
        <taxon>Dikarya</taxon>
        <taxon>Ascomycota</taxon>
        <taxon>Pezizomycotina</taxon>
        <taxon>Orbiliomycetes</taxon>
        <taxon>Orbiliales</taxon>
        <taxon>Orbiliaceae</taxon>
        <taxon>Orbilia</taxon>
    </lineage>
</organism>
<evidence type="ECO:0000259" key="1">
    <source>
        <dbReference type="Pfam" id="PF00961"/>
    </source>
</evidence>
<dbReference type="PANTHER" id="PTHR36181">
    <property type="entry name" value="INTRON-ENCODED ENDONUCLEASE AI3-RELATED"/>
    <property type="match status" value="1"/>
</dbReference>
<feature type="domain" description="Homing endonuclease LAGLIDADG" evidence="1">
    <location>
        <begin position="222"/>
        <end position="322"/>
    </location>
</feature>
<dbReference type="FunFam" id="3.10.28.10:FF:000010">
    <property type="entry name" value="LAGLIDADG homing endonuclease I-LtrII"/>
    <property type="match status" value="1"/>
</dbReference>
<reference evidence="2" key="1">
    <citation type="submission" date="2019-04" db="EMBL/GenBank/DDBJ databases">
        <authorList>
            <person name="Yu Z."/>
            <person name="Deng C."/>
        </authorList>
    </citation>
    <scope>NUCLEOTIDE SEQUENCE</scope>
</reference>
<geneLocation type="mitochondrion" evidence="2"/>
<dbReference type="SUPFAM" id="SSF55608">
    <property type="entry name" value="Homing endonucleases"/>
    <property type="match status" value="2"/>
</dbReference>
<dbReference type="AlphaFoldDB" id="A0A4Y5N039"/>
<proteinExistence type="predicted"/>
<name>A0A4Y5N039_9PEZI</name>
<dbReference type="InterPro" id="IPR027434">
    <property type="entry name" value="Homing_endonucl"/>
</dbReference>
<dbReference type="PANTHER" id="PTHR36181:SF4">
    <property type="entry name" value="LAGLIDADG ENDONUCLEASE"/>
    <property type="match status" value="1"/>
</dbReference>
<dbReference type="InterPro" id="IPR004860">
    <property type="entry name" value="LAGLIDADG_dom"/>
</dbReference>
<dbReference type="InterPro" id="IPR051289">
    <property type="entry name" value="LAGLIDADG_Endonuclease"/>
</dbReference>
<dbReference type="EMBL" id="MK820635">
    <property type="protein sequence ID" value="QCW06898.1"/>
    <property type="molecule type" value="Genomic_DNA"/>
</dbReference>
<protein>
    <recommendedName>
        <fullName evidence="1">Homing endonuclease LAGLIDADG domain-containing protein</fullName>
    </recommendedName>
</protein>
<sequence>MNIQSAGNEQVNTFTLVVSSETTRQLPRVKDSQFLNLFAKRRFYVTCCAKRNKLDSTLINPWYFTGFTDAEGCFLISIRKNNNLKIGWNVALRFKISLHVKDKTLLEHIKNYLGVGRLYKHGPQSIEFCVLNPKDLSIVISHFDNYPLHSKKRADYELFKQALFLILNKEHLTEQGLRKILGIKASLNLGLPESLQTAFPEIAPIERPSFCFKEEIKDPYWLAGFTEGDGSFGVKISKSSSVKTGRSVYLQFDLVQHNRDELLLKNILDYFNCGSVYKHSSDNARVFKVTKFSDITEKIIQFFHKYPLLGEKSKDFKDFCQVAELMKTKAHLSEQGLNQIIKIKGGYDYKKKI</sequence>
<feature type="domain" description="Homing endonuclease LAGLIDADG" evidence="1">
    <location>
        <begin position="65"/>
        <end position="162"/>
    </location>
</feature>
<dbReference type="Pfam" id="PF00961">
    <property type="entry name" value="LAGLIDADG_1"/>
    <property type="match status" value="2"/>
</dbReference>
<dbReference type="GO" id="GO:0004519">
    <property type="term" value="F:endonuclease activity"/>
    <property type="evidence" value="ECO:0007669"/>
    <property type="project" value="InterPro"/>
</dbReference>